<dbReference type="Pfam" id="PF01510">
    <property type="entry name" value="Amidase_2"/>
    <property type="match status" value="1"/>
</dbReference>
<evidence type="ECO:0000313" key="6">
    <source>
        <dbReference type="Proteomes" id="UP000326702"/>
    </source>
</evidence>
<feature type="compositionally biased region" description="Low complexity" evidence="2">
    <location>
        <begin position="86"/>
        <end position="107"/>
    </location>
</feature>
<evidence type="ECO:0000259" key="4">
    <source>
        <dbReference type="SMART" id="SM00701"/>
    </source>
</evidence>
<dbReference type="GO" id="GO:0008270">
    <property type="term" value="F:zinc ion binding"/>
    <property type="evidence" value="ECO:0007669"/>
    <property type="project" value="InterPro"/>
</dbReference>
<name>A0A5P9QDJ2_9MICO</name>
<dbReference type="PANTHER" id="PTHR11022">
    <property type="entry name" value="PEPTIDOGLYCAN RECOGNITION PROTEIN"/>
    <property type="match status" value="1"/>
</dbReference>
<keyword evidence="6" id="KW-1185">Reference proteome</keyword>
<evidence type="ECO:0000256" key="1">
    <source>
        <dbReference type="ARBA" id="ARBA00007553"/>
    </source>
</evidence>
<dbReference type="AlphaFoldDB" id="A0A5P9QDJ2"/>
<feature type="region of interest" description="Disordered" evidence="2">
    <location>
        <begin position="211"/>
        <end position="232"/>
    </location>
</feature>
<dbReference type="Proteomes" id="UP000326702">
    <property type="component" value="Chromosome"/>
</dbReference>
<feature type="region of interest" description="Disordered" evidence="2">
    <location>
        <begin position="73"/>
        <end position="111"/>
    </location>
</feature>
<protein>
    <submittedName>
        <fullName evidence="5">Peptidoglycan-recognition protein SC1a/b</fullName>
    </submittedName>
</protein>
<sequence length="666" mass="69795">MGDVEGTGTRGRVAAGIRRTTVRLTTAAVLAGGAVVAPVATLPAPAAHVVKPHVDTHDVRGIDAKARRDATALDPAVGDDGKPVVPRRATASPFAATPSTTPTPTAAGTHPSLDGGRLAVLGAQESTEHFLVAGVTWASGTSDVVLVSVRVREDGRWSPWTELEVNDVGVPGERPGTDPLTTSGADGIQVRVVTKDGSAPKEVQVDVVDPGTSAADANAGSTARPLASADAATGYENQPSIVTRGGWGADESLASSWPDVSAHLDAMYVHHTAGTNSYTKAQSPAIVRGIYAYHTKSRGWPDIGYQFLVDKYGTIFQGRINAVHDNPIGAQAGGYNTDTIGVSAMGNFETAQPTSAMLTSIEKVLAWKGYEYGVNSQGHARLLTGSSTGSNTKAKAGTWVTVPTILGHRDTNGTACPGKYLYAKLPAIRAAVHKRIAAVRAAHGAIKYTTASPTIVKSSSTVAPVQWYSKATFRWKAVKGAKWYQVLTRSASRTDPTPDSRAWRVQATVTKTSYTLSTLNGWSRVIAVRPIAADHKRGPVKLHTRLTRPVITSAIDWSPSWKKTAGTGYFGGKVWTSTSSTAVAKVKGVRSARSVVVKAAVGPGYGKLKVVIGDVTCGYLDLNSATPKKAATLKITMKKAHSGTASFRAVDGKKKTLTTAAFPRTP</sequence>
<dbReference type="RefSeq" id="WP_153022411.1">
    <property type="nucleotide sequence ID" value="NZ_BAABIH010000008.1"/>
</dbReference>
<dbReference type="InterPro" id="IPR015510">
    <property type="entry name" value="PGRP"/>
</dbReference>
<dbReference type="PANTHER" id="PTHR11022:SF41">
    <property type="entry name" value="PEPTIDOGLYCAN-RECOGNITION PROTEIN LC-RELATED"/>
    <property type="match status" value="1"/>
</dbReference>
<dbReference type="SMART" id="SM00701">
    <property type="entry name" value="PGRP"/>
    <property type="match status" value="1"/>
</dbReference>
<dbReference type="KEGG" id="lxl:KDY119_02636"/>
<feature type="domain" description="Peptidoglycan recognition protein family" evidence="4">
    <location>
        <begin position="239"/>
        <end position="389"/>
    </location>
</feature>
<dbReference type="OrthoDB" id="514320at2"/>
<reference evidence="5 6" key="1">
    <citation type="submission" date="2019-10" db="EMBL/GenBank/DDBJ databases">
        <title>Genome sequence of Luteimicrobium xylanilyticum HY-24.</title>
        <authorList>
            <person name="Kim D.Y."/>
            <person name="Park H.-Y."/>
        </authorList>
    </citation>
    <scope>NUCLEOTIDE SEQUENCE [LARGE SCALE GENOMIC DNA]</scope>
    <source>
        <strain evidence="5 6">HY-24</strain>
    </source>
</reference>
<dbReference type="SMART" id="SM00644">
    <property type="entry name" value="Ami_2"/>
    <property type="match status" value="1"/>
</dbReference>
<dbReference type="CDD" id="cd06583">
    <property type="entry name" value="PGRP"/>
    <property type="match status" value="1"/>
</dbReference>
<dbReference type="SUPFAM" id="SSF55846">
    <property type="entry name" value="N-acetylmuramoyl-L-alanine amidase-like"/>
    <property type="match status" value="1"/>
</dbReference>
<dbReference type="InterPro" id="IPR036505">
    <property type="entry name" value="Amidase/PGRP_sf"/>
</dbReference>
<dbReference type="InterPro" id="IPR002502">
    <property type="entry name" value="Amidase_domain"/>
</dbReference>
<dbReference type="GO" id="GO:0009253">
    <property type="term" value="P:peptidoglycan catabolic process"/>
    <property type="evidence" value="ECO:0007669"/>
    <property type="project" value="InterPro"/>
</dbReference>
<gene>
    <name evidence="5" type="ORF">KDY119_02636</name>
</gene>
<evidence type="ECO:0000256" key="2">
    <source>
        <dbReference type="SAM" id="MobiDB-lite"/>
    </source>
</evidence>
<evidence type="ECO:0000313" key="5">
    <source>
        <dbReference type="EMBL" id="QFU99110.1"/>
    </source>
</evidence>
<organism evidence="5 6">
    <name type="scientific">Luteimicrobium xylanilyticum</name>
    <dbReference type="NCBI Taxonomy" id="1133546"/>
    <lineage>
        <taxon>Bacteria</taxon>
        <taxon>Bacillati</taxon>
        <taxon>Actinomycetota</taxon>
        <taxon>Actinomycetes</taxon>
        <taxon>Micrococcales</taxon>
        <taxon>Luteimicrobium</taxon>
    </lineage>
</organism>
<comment type="similarity">
    <text evidence="1">Belongs to the N-acetylmuramoyl-L-alanine amidase 2 family.</text>
</comment>
<accession>A0A5P9QDJ2</accession>
<proteinExistence type="inferred from homology"/>
<dbReference type="GO" id="GO:0008745">
    <property type="term" value="F:N-acetylmuramoyl-L-alanine amidase activity"/>
    <property type="evidence" value="ECO:0007669"/>
    <property type="project" value="InterPro"/>
</dbReference>
<dbReference type="EMBL" id="CP045529">
    <property type="protein sequence ID" value="QFU99110.1"/>
    <property type="molecule type" value="Genomic_DNA"/>
</dbReference>
<evidence type="ECO:0000259" key="3">
    <source>
        <dbReference type="SMART" id="SM00644"/>
    </source>
</evidence>
<dbReference type="InterPro" id="IPR006619">
    <property type="entry name" value="PGRP_domain_met/bac"/>
</dbReference>
<dbReference type="Gene3D" id="3.40.80.10">
    <property type="entry name" value="Peptidoglycan recognition protein-like"/>
    <property type="match status" value="1"/>
</dbReference>
<feature type="domain" description="N-acetylmuramoyl-L-alanine amidase" evidence="3">
    <location>
        <begin position="257"/>
        <end position="418"/>
    </location>
</feature>